<dbReference type="EMBL" id="JAAVUM010000003">
    <property type="protein sequence ID" value="NKE05130.1"/>
    <property type="molecule type" value="Genomic_DNA"/>
</dbReference>
<dbReference type="Proteomes" id="UP000587942">
    <property type="component" value="Unassembled WGS sequence"/>
</dbReference>
<feature type="transmembrane region" description="Helical" evidence="1">
    <location>
        <begin position="52"/>
        <end position="73"/>
    </location>
</feature>
<gene>
    <name evidence="2" type="ORF">GWK17_06525</name>
</gene>
<reference evidence="2 3" key="1">
    <citation type="submission" date="2020-03" db="EMBL/GenBank/DDBJ databases">
        <authorList>
            <person name="Sun Q."/>
        </authorList>
    </citation>
    <scope>NUCLEOTIDE SEQUENCE [LARGE SCALE GENOMIC DNA]</scope>
    <source>
        <strain evidence="2 3">KACC 21451</strain>
    </source>
</reference>
<proteinExistence type="predicted"/>
<keyword evidence="1" id="KW-1133">Transmembrane helix</keyword>
<evidence type="ECO:0000313" key="3">
    <source>
        <dbReference type="Proteomes" id="UP000587942"/>
    </source>
</evidence>
<feature type="transmembrane region" description="Helical" evidence="1">
    <location>
        <begin position="107"/>
        <end position="128"/>
    </location>
</feature>
<feature type="transmembrane region" description="Helical" evidence="1">
    <location>
        <begin position="157"/>
        <end position="175"/>
    </location>
</feature>
<keyword evidence="1" id="KW-0812">Transmembrane</keyword>
<organism evidence="2 3">
    <name type="scientific">Mesobacillus selenatarsenatis</name>
    <dbReference type="NCBI Taxonomy" id="388741"/>
    <lineage>
        <taxon>Bacteria</taxon>
        <taxon>Bacillati</taxon>
        <taxon>Bacillota</taxon>
        <taxon>Bacilli</taxon>
        <taxon>Bacillales</taxon>
        <taxon>Bacillaceae</taxon>
        <taxon>Mesobacillus</taxon>
    </lineage>
</organism>
<comment type="caution">
    <text evidence="2">The sequence shown here is derived from an EMBL/GenBank/DDBJ whole genome shotgun (WGS) entry which is preliminary data.</text>
</comment>
<keyword evidence="1" id="KW-0472">Membrane</keyword>
<name>A0A846TE16_9BACI</name>
<evidence type="ECO:0000313" key="2">
    <source>
        <dbReference type="EMBL" id="NKE05130.1"/>
    </source>
</evidence>
<dbReference type="RefSeq" id="WP_167831590.1">
    <property type="nucleotide sequence ID" value="NZ_JAAVUM010000003.1"/>
</dbReference>
<protein>
    <submittedName>
        <fullName evidence="2">Uncharacterized protein</fullName>
    </submittedName>
</protein>
<feature type="transmembrane region" description="Helical" evidence="1">
    <location>
        <begin position="134"/>
        <end position="150"/>
    </location>
</feature>
<accession>A0A846TE16</accession>
<feature type="transmembrane region" description="Helical" evidence="1">
    <location>
        <begin position="79"/>
        <end position="100"/>
    </location>
</feature>
<dbReference type="AlphaFoldDB" id="A0A846TE16"/>
<sequence length="176" mass="20125">MDDHRRKIITYEIKYWKQNRMLPDHYCDFLLNLYTEGSEETELPKQKRPRSITGLGSFILIGLLSLSVFLFYFTELSLFLQTAFIIFFAITTLSTVLYMLKKSFFDLIPLLTSALLLLITSVQAAEIIFPELPLLLYIVAGLNCILWIAAGSKWNMVSFKLSGTLGLIVLVIAIFI</sequence>
<evidence type="ECO:0000256" key="1">
    <source>
        <dbReference type="SAM" id="Phobius"/>
    </source>
</evidence>